<dbReference type="InterPro" id="IPR049940">
    <property type="entry name" value="GluQ/Sye"/>
</dbReference>
<evidence type="ECO:0000256" key="5">
    <source>
        <dbReference type="ARBA" id="ARBA00022598"/>
    </source>
</evidence>
<comment type="similarity">
    <text evidence="2 10">Belongs to the class-I aminoacyl-tRNA synthetase family. Glutamate--tRNA ligase type 1 subfamily.</text>
</comment>
<dbReference type="NCBIfam" id="TIGR00464">
    <property type="entry name" value="gltX_bact"/>
    <property type="match status" value="1"/>
</dbReference>
<organism evidence="13">
    <name type="scientific">Leptospirillum ferriphilum</name>
    <dbReference type="NCBI Taxonomy" id="178606"/>
    <lineage>
        <taxon>Bacteria</taxon>
        <taxon>Pseudomonadati</taxon>
        <taxon>Nitrospirota</taxon>
        <taxon>Nitrospiria</taxon>
        <taxon>Nitrospirales</taxon>
        <taxon>Nitrospiraceae</taxon>
        <taxon>Leptospirillum</taxon>
    </lineage>
</organism>
<evidence type="ECO:0000256" key="9">
    <source>
        <dbReference type="ARBA" id="ARBA00023146"/>
    </source>
</evidence>
<keyword evidence="8 10" id="KW-0648">Protein biosynthesis</keyword>
<comment type="subunit">
    <text evidence="3 10">Monomer.</text>
</comment>
<dbReference type="SUPFAM" id="SSF48163">
    <property type="entry name" value="An anticodon-binding domain of class I aminoacyl-tRNA synthetases"/>
    <property type="match status" value="1"/>
</dbReference>
<feature type="domain" description="Glutamyl/glutaminyl-tRNA synthetase class Ib catalytic" evidence="11">
    <location>
        <begin position="23"/>
        <end position="323"/>
    </location>
</feature>
<dbReference type="Gene3D" id="1.10.10.350">
    <property type="match status" value="1"/>
</dbReference>
<evidence type="ECO:0000256" key="3">
    <source>
        <dbReference type="ARBA" id="ARBA00011245"/>
    </source>
</evidence>
<feature type="short sequence motif" description="'HIGH' region" evidence="10">
    <location>
        <begin position="29"/>
        <end position="39"/>
    </location>
</feature>
<dbReference type="InterPro" id="IPR014729">
    <property type="entry name" value="Rossmann-like_a/b/a_fold"/>
</dbReference>
<dbReference type="InterPro" id="IPR033910">
    <property type="entry name" value="GluRS_core"/>
</dbReference>
<dbReference type="InterPro" id="IPR020058">
    <property type="entry name" value="Glu/Gln-tRNA-synth_Ib_cat-dom"/>
</dbReference>
<evidence type="ECO:0000256" key="6">
    <source>
        <dbReference type="ARBA" id="ARBA00022741"/>
    </source>
</evidence>
<dbReference type="InterPro" id="IPR008925">
    <property type="entry name" value="aa_tRNA-synth_I_cd-bd_sf"/>
</dbReference>
<name>A0A7C3LX42_9BACT</name>
<accession>A0A7C3LX42</accession>
<dbReference type="PANTHER" id="PTHR43311:SF2">
    <property type="entry name" value="GLUTAMATE--TRNA LIGASE, MITOCHONDRIAL-RELATED"/>
    <property type="match status" value="1"/>
</dbReference>
<comment type="function">
    <text evidence="10">Catalyzes the attachment of glutamate to tRNA(Glu) in a two-step reaction: glutamate is first activated by ATP to form Glu-AMP and then transferred to the acceptor end of tRNA(Glu).</text>
</comment>
<dbReference type="GO" id="GO:0004818">
    <property type="term" value="F:glutamate-tRNA ligase activity"/>
    <property type="evidence" value="ECO:0007669"/>
    <property type="project" value="UniProtKB-UniRule"/>
</dbReference>
<dbReference type="InterPro" id="IPR001412">
    <property type="entry name" value="aa-tRNA-synth_I_CS"/>
</dbReference>
<dbReference type="PRINTS" id="PR00987">
    <property type="entry name" value="TRNASYNTHGLU"/>
</dbReference>
<dbReference type="InterPro" id="IPR004527">
    <property type="entry name" value="Glu-tRNA-ligase_bac/mito"/>
</dbReference>
<dbReference type="EC" id="6.1.1.17" evidence="10"/>
<feature type="binding site" evidence="10">
    <location>
        <position position="258"/>
    </location>
    <ligand>
        <name>ATP</name>
        <dbReference type="ChEBI" id="CHEBI:30616"/>
    </ligand>
</feature>
<keyword evidence="5 10" id="KW-0436">Ligase</keyword>
<evidence type="ECO:0000259" key="11">
    <source>
        <dbReference type="Pfam" id="PF00749"/>
    </source>
</evidence>
<dbReference type="AlphaFoldDB" id="A0A7C3LX42"/>
<dbReference type="FunFam" id="3.40.50.620:FF:000007">
    <property type="entry name" value="Glutamate--tRNA ligase"/>
    <property type="match status" value="1"/>
</dbReference>
<proteinExistence type="inferred from homology"/>
<dbReference type="HAMAP" id="MF_00022">
    <property type="entry name" value="Glu_tRNA_synth_type1"/>
    <property type="match status" value="1"/>
</dbReference>
<dbReference type="PROSITE" id="PS00178">
    <property type="entry name" value="AA_TRNA_LIGASE_I"/>
    <property type="match status" value="1"/>
</dbReference>
<dbReference type="InterPro" id="IPR020751">
    <property type="entry name" value="aa-tRNA-synth_I_codon-bd_sub2"/>
</dbReference>
<evidence type="ECO:0000256" key="10">
    <source>
        <dbReference type="HAMAP-Rule" id="MF_00022"/>
    </source>
</evidence>
<evidence type="ECO:0000256" key="7">
    <source>
        <dbReference type="ARBA" id="ARBA00022840"/>
    </source>
</evidence>
<comment type="caution">
    <text evidence="13">The sequence shown here is derived from an EMBL/GenBank/DDBJ whole genome shotgun (WGS) entry which is preliminary data.</text>
</comment>
<comment type="subcellular location">
    <subcellularLocation>
        <location evidence="1 10">Cytoplasm</location>
    </subcellularLocation>
</comment>
<evidence type="ECO:0000256" key="4">
    <source>
        <dbReference type="ARBA" id="ARBA00022490"/>
    </source>
</evidence>
<dbReference type="EMBL" id="DTMM01000079">
    <property type="protein sequence ID" value="HFT93058.1"/>
    <property type="molecule type" value="Genomic_DNA"/>
</dbReference>
<evidence type="ECO:0000259" key="12">
    <source>
        <dbReference type="Pfam" id="PF19269"/>
    </source>
</evidence>
<dbReference type="InterPro" id="IPR045462">
    <property type="entry name" value="aa-tRNA-synth_I_cd-bd"/>
</dbReference>
<evidence type="ECO:0000256" key="2">
    <source>
        <dbReference type="ARBA" id="ARBA00007894"/>
    </source>
</evidence>
<dbReference type="CDD" id="cd00808">
    <property type="entry name" value="GluRS_core"/>
    <property type="match status" value="1"/>
</dbReference>
<dbReference type="InterPro" id="IPR000924">
    <property type="entry name" value="Glu/Gln-tRNA-synth"/>
</dbReference>
<comment type="catalytic activity">
    <reaction evidence="10">
        <text>tRNA(Glu) + L-glutamate + ATP = L-glutamyl-tRNA(Glu) + AMP + diphosphate</text>
        <dbReference type="Rhea" id="RHEA:23540"/>
        <dbReference type="Rhea" id="RHEA-COMP:9663"/>
        <dbReference type="Rhea" id="RHEA-COMP:9680"/>
        <dbReference type="ChEBI" id="CHEBI:29985"/>
        <dbReference type="ChEBI" id="CHEBI:30616"/>
        <dbReference type="ChEBI" id="CHEBI:33019"/>
        <dbReference type="ChEBI" id="CHEBI:78442"/>
        <dbReference type="ChEBI" id="CHEBI:78520"/>
        <dbReference type="ChEBI" id="CHEBI:456215"/>
        <dbReference type="EC" id="6.1.1.17"/>
    </reaction>
</comment>
<dbReference type="Gene3D" id="3.40.50.620">
    <property type="entry name" value="HUPs"/>
    <property type="match status" value="1"/>
</dbReference>
<reference evidence="13" key="1">
    <citation type="journal article" date="2020" name="mSystems">
        <title>Genome- and Community-Level Interaction Insights into Carbon Utilization and Element Cycling Functions of Hydrothermarchaeota in Hydrothermal Sediment.</title>
        <authorList>
            <person name="Zhou Z."/>
            <person name="Liu Y."/>
            <person name="Xu W."/>
            <person name="Pan J."/>
            <person name="Luo Z.H."/>
            <person name="Li M."/>
        </authorList>
    </citation>
    <scope>NUCLEOTIDE SEQUENCE [LARGE SCALE GENOMIC DNA]</scope>
    <source>
        <strain evidence="13">SpSt-902</strain>
    </source>
</reference>
<dbReference type="GO" id="GO:0005829">
    <property type="term" value="C:cytosol"/>
    <property type="evidence" value="ECO:0007669"/>
    <property type="project" value="TreeGrafter"/>
</dbReference>
<comment type="caution">
    <text evidence="10">Lacks conserved residue(s) required for the propagation of feature annotation.</text>
</comment>
<sequence length="491" mass="56175">MNLFVTIAFLTITEDIHLTVSEFRVRFAPSPTGHLHLGGARTALFNFLFARHHKGTFILRIEDTDRERSTQDSIQAIFDGLEWLSIGWDEGPFFQSRRLGMYQNIADRLLGEGKAYRCFCSPEDLELRRQEAVAKGQPPKYDGRCRNRTDNPGSPFVIRFKNPDTSEIVVSDLIRGNMRFNGSLLDDWVIIRSDGFPTYNFAVVVDDIDMKITHVIRGDDHINNTPRQITLFEALGAPLPRFAHIPMIHGADRAKLSKRHGATSVMAYRDMGYLPEALVNYIARLGWSHKDQEIFSRQELIDYFDLDKVGSSPAIFNPEKLLWLNAQYIRNAPSLDLAERLKSFLKPVKNPIAYNPLDTRPDLPRIIEEWKSRSRTLLELADAIHPFLDQEFEFSPEVLSKQLTQDNIPLFQAFLEQFEHTAEWNKSSLEHIFHQTGTRFELKLSQLAQPLRAALTGQHISPGIYDVLLLLGSQESIRRIKRAILIAGGHT</sequence>
<dbReference type="SUPFAM" id="SSF52374">
    <property type="entry name" value="Nucleotidylyl transferase"/>
    <property type="match status" value="1"/>
</dbReference>
<dbReference type="Pfam" id="PF19269">
    <property type="entry name" value="Anticodon_2"/>
    <property type="match status" value="1"/>
</dbReference>
<dbReference type="Pfam" id="PF00749">
    <property type="entry name" value="tRNA-synt_1c"/>
    <property type="match status" value="1"/>
</dbReference>
<keyword evidence="9 10" id="KW-0030">Aminoacyl-tRNA synthetase</keyword>
<dbReference type="PANTHER" id="PTHR43311">
    <property type="entry name" value="GLUTAMATE--TRNA LIGASE"/>
    <property type="match status" value="1"/>
</dbReference>
<dbReference type="GO" id="GO:0006424">
    <property type="term" value="P:glutamyl-tRNA aminoacylation"/>
    <property type="evidence" value="ECO:0007669"/>
    <property type="project" value="UniProtKB-UniRule"/>
</dbReference>
<keyword evidence="7 10" id="KW-0067">ATP-binding</keyword>
<gene>
    <name evidence="10" type="primary">gltX</name>
    <name evidence="13" type="ORF">ENX03_03770</name>
</gene>
<dbReference type="GO" id="GO:0005524">
    <property type="term" value="F:ATP binding"/>
    <property type="evidence" value="ECO:0007669"/>
    <property type="project" value="UniProtKB-UniRule"/>
</dbReference>
<dbReference type="GO" id="GO:0008270">
    <property type="term" value="F:zinc ion binding"/>
    <property type="evidence" value="ECO:0007669"/>
    <property type="project" value="InterPro"/>
</dbReference>
<dbReference type="GO" id="GO:0000049">
    <property type="term" value="F:tRNA binding"/>
    <property type="evidence" value="ECO:0007669"/>
    <property type="project" value="InterPro"/>
</dbReference>
<keyword evidence="6 10" id="KW-0547">Nucleotide-binding</keyword>
<feature type="domain" description="Aminoacyl-tRNA synthetase class I anticodon-binding" evidence="12">
    <location>
        <begin position="337"/>
        <end position="484"/>
    </location>
</feature>
<evidence type="ECO:0000313" key="13">
    <source>
        <dbReference type="EMBL" id="HFT93058.1"/>
    </source>
</evidence>
<evidence type="ECO:0000256" key="8">
    <source>
        <dbReference type="ARBA" id="ARBA00022917"/>
    </source>
</evidence>
<protein>
    <recommendedName>
        <fullName evidence="10">Glutamate--tRNA ligase</fullName>
        <ecNumber evidence="10">6.1.1.17</ecNumber>
    </recommendedName>
    <alternativeName>
        <fullName evidence="10">Glutamyl-tRNA synthetase</fullName>
        <shortName evidence="10">GluRS</shortName>
    </alternativeName>
</protein>
<evidence type="ECO:0000256" key="1">
    <source>
        <dbReference type="ARBA" id="ARBA00004496"/>
    </source>
</evidence>
<keyword evidence="4 10" id="KW-0963">Cytoplasm</keyword>
<feature type="short sequence motif" description="'KMSKS' region" evidence="10">
    <location>
        <begin position="255"/>
        <end position="259"/>
    </location>
</feature>